<dbReference type="EMBL" id="JAPYKS010000025">
    <property type="protein sequence ID" value="MEI9412276.1"/>
    <property type="molecule type" value="Genomic_DNA"/>
</dbReference>
<comment type="caution">
    <text evidence="1">The sequence shown here is derived from an EMBL/GenBank/DDBJ whole genome shotgun (WGS) entry which is preliminary data.</text>
</comment>
<protein>
    <submittedName>
        <fullName evidence="1">Uncharacterized protein</fullName>
    </submittedName>
</protein>
<sequence length="122" mass="13135">MKRNEGLVIVIVTTLGVSGFRCRRFLKARSGFRKRVEKGGVYTAIGYSASNVTVSQAEGSPIILHTSASPVDAVRSSITTIIPITPGRFDGCDAFGTALPYDQFINAGTQLKYGGQARRTQH</sequence>
<name>A0ABU8L2U1_9HYPH</name>
<evidence type="ECO:0000313" key="1">
    <source>
        <dbReference type="EMBL" id="MEI9412276.1"/>
    </source>
</evidence>
<proteinExistence type="predicted"/>
<dbReference type="Proteomes" id="UP001387293">
    <property type="component" value="Unassembled WGS sequence"/>
</dbReference>
<accession>A0ABU8L2U1</accession>
<keyword evidence="2" id="KW-1185">Reference proteome</keyword>
<evidence type="ECO:0000313" key="2">
    <source>
        <dbReference type="Proteomes" id="UP001387293"/>
    </source>
</evidence>
<dbReference type="RefSeq" id="WP_337108690.1">
    <property type="nucleotide sequence ID" value="NZ_JAPYKS010000025.1"/>
</dbReference>
<reference evidence="1 2" key="1">
    <citation type="submission" date="2022-12" db="EMBL/GenBank/DDBJ databases">
        <authorList>
            <person name="Muema E."/>
        </authorList>
    </citation>
    <scope>NUCLEOTIDE SEQUENCE [LARGE SCALE GENOMIC DNA]</scope>
    <source>
        <strain evidence="2">1326</strain>
    </source>
</reference>
<gene>
    <name evidence="1" type="ORF">O7A60_26500</name>
</gene>
<organism evidence="1 2">
    <name type="scientific">Mesorhizobium salmacidum</name>
    <dbReference type="NCBI Taxonomy" id="3015171"/>
    <lineage>
        <taxon>Bacteria</taxon>
        <taxon>Pseudomonadati</taxon>
        <taxon>Pseudomonadota</taxon>
        <taxon>Alphaproteobacteria</taxon>
        <taxon>Hyphomicrobiales</taxon>
        <taxon>Phyllobacteriaceae</taxon>
        <taxon>Mesorhizobium</taxon>
    </lineage>
</organism>